<keyword evidence="2" id="KW-1185">Reference proteome</keyword>
<evidence type="ECO:0000313" key="2">
    <source>
        <dbReference type="Proteomes" id="UP001610444"/>
    </source>
</evidence>
<evidence type="ECO:0000313" key="1">
    <source>
        <dbReference type="EMBL" id="KAL2856717.1"/>
    </source>
</evidence>
<dbReference type="GeneID" id="98159809"/>
<dbReference type="Proteomes" id="UP001610444">
    <property type="component" value="Unassembled WGS sequence"/>
</dbReference>
<name>A0ABR4KWT6_9EURO</name>
<sequence>MARRIRTDQLLPLEVDDEYISETETKKQPSGVVCLTTGFLAEKRTLLDLLDLDYDQMPESTRIGNMESDTEIRGSSSARQMPLTTAPTVLLDRIRRLKYSLDDFAPSRGTTSHDQSSPLPSEPRHTIAEEVVEIQRVNVYVTNYWAQNYLIDRLLSLSSAPHFSHQENVPSTLDL</sequence>
<accession>A0ABR4KWT6</accession>
<organism evidence="1 2">
    <name type="scientific">Aspergillus pseudodeflectus</name>
    <dbReference type="NCBI Taxonomy" id="176178"/>
    <lineage>
        <taxon>Eukaryota</taxon>
        <taxon>Fungi</taxon>
        <taxon>Dikarya</taxon>
        <taxon>Ascomycota</taxon>
        <taxon>Pezizomycotina</taxon>
        <taxon>Eurotiomycetes</taxon>
        <taxon>Eurotiomycetidae</taxon>
        <taxon>Eurotiales</taxon>
        <taxon>Aspergillaceae</taxon>
        <taxon>Aspergillus</taxon>
        <taxon>Aspergillus subgen. Nidulantes</taxon>
    </lineage>
</organism>
<dbReference type="RefSeq" id="XP_070902581.1">
    <property type="nucleotide sequence ID" value="XM_071044645.1"/>
</dbReference>
<dbReference type="EMBL" id="JBFXLR010000007">
    <property type="protein sequence ID" value="KAL2856717.1"/>
    <property type="molecule type" value="Genomic_DNA"/>
</dbReference>
<gene>
    <name evidence="1" type="ORF">BJX68DRAFT_263260</name>
</gene>
<comment type="caution">
    <text evidence="1">The sequence shown here is derived from an EMBL/GenBank/DDBJ whole genome shotgun (WGS) entry which is preliminary data.</text>
</comment>
<proteinExistence type="predicted"/>
<protein>
    <submittedName>
        <fullName evidence="1">Uncharacterized protein</fullName>
    </submittedName>
</protein>
<reference evidence="1 2" key="1">
    <citation type="submission" date="2024-07" db="EMBL/GenBank/DDBJ databases">
        <title>Section-level genome sequencing and comparative genomics of Aspergillus sections Usti and Cavernicolus.</title>
        <authorList>
            <consortium name="Lawrence Berkeley National Laboratory"/>
            <person name="Nybo J.L."/>
            <person name="Vesth T.C."/>
            <person name="Theobald S."/>
            <person name="Frisvad J.C."/>
            <person name="Larsen T.O."/>
            <person name="Kjaerboelling I."/>
            <person name="Rothschild-Mancinelli K."/>
            <person name="Lyhne E.K."/>
            <person name="Kogle M.E."/>
            <person name="Barry K."/>
            <person name="Clum A."/>
            <person name="Na H."/>
            <person name="Ledsgaard L."/>
            <person name="Lin J."/>
            <person name="Lipzen A."/>
            <person name="Kuo A."/>
            <person name="Riley R."/>
            <person name="Mondo S."/>
            <person name="LaButti K."/>
            <person name="Haridas S."/>
            <person name="Pangalinan J."/>
            <person name="Salamov A.A."/>
            <person name="Simmons B.A."/>
            <person name="Magnuson J.K."/>
            <person name="Chen J."/>
            <person name="Drula E."/>
            <person name="Henrissat B."/>
            <person name="Wiebenga A."/>
            <person name="Lubbers R.J."/>
            <person name="Gomes A.C."/>
            <person name="Macurrencykelacurrency M.R."/>
            <person name="Stajich J."/>
            <person name="Grigoriev I.V."/>
            <person name="Mortensen U.H."/>
            <person name="De vries R.P."/>
            <person name="Baker S.E."/>
            <person name="Andersen M.R."/>
        </authorList>
    </citation>
    <scope>NUCLEOTIDE SEQUENCE [LARGE SCALE GENOMIC DNA]</scope>
    <source>
        <strain evidence="1 2">CBS 756.74</strain>
    </source>
</reference>